<evidence type="ECO:0000256" key="3">
    <source>
        <dbReference type="ARBA" id="ARBA00022475"/>
    </source>
</evidence>
<dbReference type="Pfam" id="PF07681">
    <property type="entry name" value="DoxX"/>
    <property type="match status" value="1"/>
</dbReference>
<feature type="transmembrane region" description="Helical" evidence="7">
    <location>
        <begin position="74"/>
        <end position="95"/>
    </location>
</feature>
<evidence type="ECO:0000313" key="9">
    <source>
        <dbReference type="Proteomes" id="UP001629249"/>
    </source>
</evidence>
<dbReference type="PANTHER" id="PTHR33452:SF1">
    <property type="entry name" value="INNER MEMBRANE PROTEIN YPHA-RELATED"/>
    <property type="match status" value="1"/>
</dbReference>
<feature type="transmembrane region" description="Helical" evidence="7">
    <location>
        <begin position="12"/>
        <end position="34"/>
    </location>
</feature>
<reference evidence="8 9" key="1">
    <citation type="journal article" date="2024" name="Chem. Sci.">
        <title>Discovery of megapolipeptins by genome mining of a Burkholderiales bacteria collection.</title>
        <authorList>
            <person name="Paulo B.S."/>
            <person name="Recchia M.J.J."/>
            <person name="Lee S."/>
            <person name="Fergusson C.H."/>
            <person name="Romanowski S.B."/>
            <person name="Hernandez A."/>
            <person name="Krull N."/>
            <person name="Liu D.Y."/>
            <person name="Cavanagh H."/>
            <person name="Bos A."/>
            <person name="Gray C.A."/>
            <person name="Murphy B.T."/>
            <person name="Linington R.G."/>
            <person name="Eustaquio A.S."/>
        </authorList>
    </citation>
    <scope>NUCLEOTIDE SEQUENCE [LARGE SCALE GENOMIC DNA]</scope>
    <source>
        <strain evidence="8 9">RL16-012-BIC-B</strain>
    </source>
</reference>
<gene>
    <name evidence="8" type="ORF">PQR66_09065</name>
</gene>
<keyword evidence="6 7" id="KW-0472">Membrane</keyword>
<keyword evidence="9" id="KW-1185">Reference proteome</keyword>
<protein>
    <submittedName>
        <fullName evidence="8">DoxX family protein</fullName>
    </submittedName>
</protein>
<organism evidence="8 9">
    <name type="scientific">Paraburkholderia agricolaris</name>
    <dbReference type="NCBI Taxonomy" id="2152888"/>
    <lineage>
        <taxon>Bacteria</taxon>
        <taxon>Pseudomonadati</taxon>
        <taxon>Pseudomonadota</taxon>
        <taxon>Betaproteobacteria</taxon>
        <taxon>Burkholderiales</taxon>
        <taxon>Burkholderiaceae</taxon>
        <taxon>Paraburkholderia</taxon>
    </lineage>
</organism>
<keyword evidence="3" id="KW-1003">Cell membrane</keyword>
<comment type="subcellular location">
    <subcellularLocation>
        <location evidence="1">Cell membrane</location>
        <topology evidence="1">Multi-pass membrane protein</topology>
    </subcellularLocation>
</comment>
<comment type="similarity">
    <text evidence="2">Belongs to the DoxX family.</text>
</comment>
<evidence type="ECO:0000256" key="5">
    <source>
        <dbReference type="ARBA" id="ARBA00022989"/>
    </source>
</evidence>
<accession>A0ABW8ZLD2</accession>
<dbReference type="EMBL" id="JAQQFN010000005">
    <property type="protein sequence ID" value="MFL9883173.1"/>
    <property type="molecule type" value="Genomic_DNA"/>
</dbReference>
<proteinExistence type="inferred from homology"/>
<evidence type="ECO:0000256" key="7">
    <source>
        <dbReference type="SAM" id="Phobius"/>
    </source>
</evidence>
<dbReference type="PANTHER" id="PTHR33452">
    <property type="entry name" value="OXIDOREDUCTASE CATD-RELATED"/>
    <property type="match status" value="1"/>
</dbReference>
<dbReference type="InterPro" id="IPR032808">
    <property type="entry name" value="DoxX"/>
</dbReference>
<sequence length="150" mass="16254">MDSSSQQWGVTLLRVALGVMWISHALLKLLVFTLPGTAKYFESVGFPGFLAYPVFIAEITGGVAIVLGFYARQAALIMVPVMLSAASVHIHNGWVFTSTGGGWEYPIFLAIALAVLWLLGDGACALRTSSRFTLDAARHASRQQRIGERI</sequence>
<keyword evidence="4 7" id="KW-0812">Transmembrane</keyword>
<dbReference type="RefSeq" id="WP_408326362.1">
    <property type="nucleotide sequence ID" value="NZ_JAQQFH010000002.1"/>
</dbReference>
<feature type="transmembrane region" description="Helical" evidence="7">
    <location>
        <begin position="107"/>
        <end position="126"/>
    </location>
</feature>
<evidence type="ECO:0000313" key="8">
    <source>
        <dbReference type="EMBL" id="MFL9883173.1"/>
    </source>
</evidence>
<evidence type="ECO:0000256" key="6">
    <source>
        <dbReference type="ARBA" id="ARBA00023136"/>
    </source>
</evidence>
<evidence type="ECO:0000256" key="4">
    <source>
        <dbReference type="ARBA" id="ARBA00022692"/>
    </source>
</evidence>
<name>A0ABW8ZLD2_9BURK</name>
<keyword evidence="5 7" id="KW-1133">Transmembrane helix</keyword>
<feature type="transmembrane region" description="Helical" evidence="7">
    <location>
        <begin position="46"/>
        <end position="67"/>
    </location>
</feature>
<dbReference type="Proteomes" id="UP001629249">
    <property type="component" value="Unassembled WGS sequence"/>
</dbReference>
<evidence type="ECO:0000256" key="1">
    <source>
        <dbReference type="ARBA" id="ARBA00004651"/>
    </source>
</evidence>
<evidence type="ECO:0000256" key="2">
    <source>
        <dbReference type="ARBA" id="ARBA00006679"/>
    </source>
</evidence>
<dbReference type="InterPro" id="IPR051907">
    <property type="entry name" value="DoxX-like_oxidoreductase"/>
</dbReference>
<comment type="caution">
    <text evidence="8">The sequence shown here is derived from an EMBL/GenBank/DDBJ whole genome shotgun (WGS) entry which is preliminary data.</text>
</comment>